<dbReference type="AlphaFoldDB" id="A0A8J2WMZ8"/>
<dbReference type="Proteomes" id="UP000789390">
    <property type="component" value="Unassembled WGS sequence"/>
</dbReference>
<dbReference type="GO" id="GO:0003676">
    <property type="term" value="F:nucleic acid binding"/>
    <property type="evidence" value="ECO:0007669"/>
    <property type="project" value="InterPro"/>
</dbReference>
<dbReference type="PROSITE" id="PS50174">
    <property type="entry name" value="G_PATCH"/>
    <property type="match status" value="1"/>
</dbReference>
<dbReference type="PROSITE" id="PS50865">
    <property type="entry name" value="ZF_MYND_2"/>
    <property type="match status" value="1"/>
</dbReference>
<dbReference type="InterPro" id="IPR000467">
    <property type="entry name" value="G_patch_dom"/>
</dbReference>
<gene>
    <name evidence="9" type="ORF">DGAL_LOCUS7999</name>
</gene>
<proteinExistence type="predicted"/>
<feature type="region of interest" description="Disordered" evidence="5">
    <location>
        <begin position="123"/>
        <end position="147"/>
    </location>
</feature>
<feature type="domain" description="FHA" evidence="6">
    <location>
        <begin position="184"/>
        <end position="235"/>
    </location>
</feature>
<evidence type="ECO:0000256" key="1">
    <source>
        <dbReference type="ARBA" id="ARBA00022723"/>
    </source>
</evidence>
<dbReference type="SMART" id="SM00443">
    <property type="entry name" value="G_patch"/>
    <property type="match status" value="1"/>
</dbReference>
<evidence type="ECO:0000259" key="8">
    <source>
        <dbReference type="PROSITE" id="PS50865"/>
    </source>
</evidence>
<dbReference type="Gene3D" id="2.60.200.20">
    <property type="match status" value="1"/>
</dbReference>
<accession>A0A8J2WMZ8</accession>
<dbReference type="InterPro" id="IPR035624">
    <property type="entry name" value="AGGF1_OCRE"/>
</dbReference>
<organism evidence="9 10">
    <name type="scientific">Daphnia galeata</name>
    <dbReference type="NCBI Taxonomy" id="27404"/>
    <lineage>
        <taxon>Eukaryota</taxon>
        <taxon>Metazoa</taxon>
        <taxon>Ecdysozoa</taxon>
        <taxon>Arthropoda</taxon>
        <taxon>Crustacea</taxon>
        <taxon>Branchiopoda</taxon>
        <taxon>Diplostraca</taxon>
        <taxon>Cladocera</taxon>
        <taxon>Anomopoda</taxon>
        <taxon>Daphniidae</taxon>
        <taxon>Daphnia</taxon>
    </lineage>
</organism>
<dbReference type="Gene3D" id="6.10.140.2220">
    <property type="match status" value="1"/>
</dbReference>
<name>A0A8J2WMZ8_9CRUS</name>
<dbReference type="Pfam" id="PF00498">
    <property type="entry name" value="FHA"/>
    <property type="match status" value="1"/>
</dbReference>
<evidence type="ECO:0000313" key="10">
    <source>
        <dbReference type="Proteomes" id="UP000789390"/>
    </source>
</evidence>
<reference evidence="9" key="1">
    <citation type="submission" date="2021-11" db="EMBL/GenBank/DDBJ databases">
        <authorList>
            <person name="Schell T."/>
        </authorList>
    </citation>
    <scope>NUCLEOTIDE SEQUENCE</scope>
    <source>
        <strain evidence="9">M5</strain>
    </source>
</reference>
<dbReference type="GO" id="GO:0008270">
    <property type="term" value="F:zinc ion binding"/>
    <property type="evidence" value="ECO:0007669"/>
    <property type="project" value="UniProtKB-KW"/>
</dbReference>
<dbReference type="Pfam" id="PF17780">
    <property type="entry name" value="OCRE"/>
    <property type="match status" value="1"/>
</dbReference>
<feature type="domain" description="G-patch" evidence="7">
    <location>
        <begin position="362"/>
        <end position="410"/>
    </location>
</feature>
<evidence type="ECO:0000259" key="7">
    <source>
        <dbReference type="PROSITE" id="PS50174"/>
    </source>
</evidence>
<dbReference type="InterPro" id="IPR008984">
    <property type="entry name" value="SMAD_FHA_dom_sf"/>
</dbReference>
<dbReference type="CDD" id="cd16164">
    <property type="entry name" value="OCRE_VG5Q"/>
    <property type="match status" value="1"/>
</dbReference>
<sequence length="939" mass="105603">MDVNEEPSTSTEDVGWASGLSIADQVKAAAEEAQAQSGFEYNEETGLYYDSTTQMYYNSETGLYYNGFTGTWYRYDETICEYVVHHQVEGFTFENAVAEHVLNSIDNYTSELSKKVEAEIKATKPEGELSEEEVDDTDSKHKKSKGEAHKLAEKLPPCARFLVVSSCIDRVQVGSLFVVPYTGGTIGRLPECEVYLDDVNVSKKHAKFGYNQEEKSFTIIDLGSRNGTFIHLERLSESKETSDEYILAHDAQIQVGSVTLLCHIHAGLETCDGCEPGLVVREEANKELSVSSSVTKEDLEKARKRELKKIRQKFGLKLHDSEETVSLKPGYQDRAEVRRQTVGIDPVGAKTEQASTLVPIAKKNKGFQMLAKMGWNEGQALGKTESADAITEPISVDMRAGREGLGADVIPSVSTEIVVKLSSNLETNLLNQIESNSIRTPSMRIVLAPLNKFQNNCSQHFFGQKFTVFDYELSDPEIHVIDNFELQVKQNANGEIQTATISFLLMPDHGLEKTHCAYVFDVLNSMWPVFILEPVSSMRVEKYCQPYPFSPQGSQLPLVAKELSMKVDSCIESVDQYTLQIGIESSKNISGLIVSPIPNQCLPCESVHGLSLSLSQPNNIKPLKLSFPFPILVKDVRATLHRKNRVIDLVLKKALYEPWPYEFQTKQSRWIVDNLKPWEDGISKEDSVLTHLAIQFKTNVLRQVAEKTDAVVKLSALNQIRLIIKSLFCEAIINNQEFVNIRGKDSTQSPDWYIRVHLPVRISPLGSPVLLLSAIDHRFAENLASQGKIDMQESNDDFTRIFESPELKKHPAGRSLTIWTFTSEEELLLRYVLRLNSTKIVPSTWQKNNLPQGENSPWLATFVSPLYDDCPAMIQESLATVQLQKEINSSNQPTSCVACKKIPQNLKRCSRCRTVFYCSVECQRGHWTQHKNVCNNSRK</sequence>
<keyword evidence="10" id="KW-1185">Reference proteome</keyword>
<feature type="domain" description="MYND-type" evidence="8">
    <location>
        <begin position="896"/>
        <end position="934"/>
    </location>
</feature>
<dbReference type="Pfam" id="PF01585">
    <property type="entry name" value="G-patch"/>
    <property type="match status" value="1"/>
</dbReference>
<keyword evidence="1" id="KW-0479">Metal-binding</keyword>
<dbReference type="PROSITE" id="PS50006">
    <property type="entry name" value="FHA_DOMAIN"/>
    <property type="match status" value="1"/>
</dbReference>
<dbReference type="CDD" id="cd22686">
    <property type="entry name" value="FHA_AGGF1"/>
    <property type="match status" value="1"/>
</dbReference>
<dbReference type="Pfam" id="PF01753">
    <property type="entry name" value="zf-MYND"/>
    <property type="match status" value="1"/>
</dbReference>
<evidence type="ECO:0000256" key="2">
    <source>
        <dbReference type="ARBA" id="ARBA00022771"/>
    </source>
</evidence>
<dbReference type="InterPro" id="IPR041591">
    <property type="entry name" value="OCRE"/>
</dbReference>
<dbReference type="InterPro" id="IPR002893">
    <property type="entry name" value="Znf_MYND"/>
</dbReference>
<dbReference type="SUPFAM" id="SSF144232">
    <property type="entry name" value="HIT/MYND zinc finger-like"/>
    <property type="match status" value="1"/>
</dbReference>
<dbReference type="InterPro" id="IPR000253">
    <property type="entry name" value="FHA_dom"/>
</dbReference>
<evidence type="ECO:0000256" key="4">
    <source>
        <dbReference type="PROSITE-ProRule" id="PRU00134"/>
    </source>
</evidence>
<keyword evidence="3" id="KW-0862">Zinc</keyword>
<dbReference type="SUPFAM" id="SSF49879">
    <property type="entry name" value="SMAD/FHA domain"/>
    <property type="match status" value="1"/>
</dbReference>
<comment type="caution">
    <text evidence="9">The sequence shown here is derived from an EMBL/GenBank/DDBJ whole genome shotgun (WGS) entry which is preliminary data.</text>
</comment>
<dbReference type="EMBL" id="CAKKLH010000168">
    <property type="protein sequence ID" value="CAH0105043.1"/>
    <property type="molecule type" value="Genomic_DNA"/>
</dbReference>
<dbReference type="InterPro" id="IPR053027">
    <property type="entry name" value="AGGF1"/>
</dbReference>
<dbReference type="PANTHER" id="PTHR23106:SF24">
    <property type="entry name" value="ANGIOGENIC FACTOR WITH G PATCH AND FHA DOMAINS 1"/>
    <property type="match status" value="1"/>
</dbReference>
<protein>
    <submittedName>
        <fullName evidence="9">Uncharacterized protein</fullName>
    </submittedName>
</protein>
<dbReference type="PANTHER" id="PTHR23106">
    <property type="entry name" value="ANGIOGENIC FACTOR WITH G PATCH AND FHA DOMAINS 1"/>
    <property type="match status" value="1"/>
</dbReference>
<dbReference type="OrthoDB" id="2538319at2759"/>
<evidence type="ECO:0000256" key="3">
    <source>
        <dbReference type="ARBA" id="ARBA00022833"/>
    </source>
</evidence>
<evidence type="ECO:0000256" key="5">
    <source>
        <dbReference type="SAM" id="MobiDB-lite"/>
    </source>
</evidence>
<dbReference type="SMART" id="SM00240">
    <property type="entry name" value="FHA"/>
    <property type="match status" value="1"/>
</dbReference>
<keyword evidence="2 4" id="KW-0863">Zinc-finger</keyword>
<evidence type="ECO:0000313" key="9">
    <source>
        <dbReference type="EMBL" id="CAH0105043.1"/>
    </source>
</evidence>
<dbReference type="PROSITE" id="PS01360">
    <property type="entry name" value="ZF_MYND_1"/>
    <property type="match status" value="1"/>
</dbReference>
<evidence type="ECO:0000259" key="6">
    <source>
        <dbReference type="PROSITE" id="PS50006"/>
    </source>
</evidence>